<organism evidence="1">
    <name type="scientific">Arundo donax</name>
    <name type="common">Giant reed</name>
    <name type="synonym">Donax arundinaceus</name>
    <dbReference type="NCBI Taxonomy" id="35708"/>
    <lineage>
        <taxon>Eukaryota</taxon>
        <taxon>Viridiplantae</taxon>
        <taxon>Streptophyta</taxon>
        <taxon>Embryophyta</taxon>
        <taxon>Tracheophyta</taxon>
        <taxon>Spermatophyta</taxon>
        <taxon>Magnoliopsida</taxon>
        <taxon>Liliopsida</taxon>
        <taxon>Poales</taxon>
        <taxon>Poaceae</taxon>
        <taxon>PACMAD clade</taxon>
        <taxon>Arundinoideae</taxon>
        <taxon>Arundineae</taxon>
        <taxon>Arundo</taxon>
    </lineage>
</organism>
<reference evidence="1" key="2">
    <citation type="journal article" date="2015" name="Data Brief">
        <title>Shoot transcriptome of the giant reed, Arundo donax.</title>
        <authorList>
            <person name="Barrero R.A."/>
            <person name="Guerrero F.D."/>
            <person name="Moolhuijzen P."/>
            <person name="Goolsby J.A."/>
            <person name="Tidwell J."/>
            <person name="Bellgard S.E."/>
            <person name="Bellgard M.I."/>
        </authorList>
    </citation>
    <scope>NUCLEOTIDE SEQUENCE</scope>
    <source>
        <tissue evidence="1">Shoot tissue taken approximately 20 cm above the soil surface</tissue>
    </source>
</reference>
<evidence type="ECO:0000313" key="1">
    <source>
        <dbReference type="EMBL" id="JAD34735.1"/>
    </source>
</evidence>
<accession>A0A0A8ZDC6</accession>
<dbReference type="AlphaFoldDB" id="A0A0A8ZDC6"/>
<protein>
    <submittedName>
        <fullName evidence="1">Uncharacterized protein</fullName>
    </submittedName>
</protein>
<proteinExistence type="predicted"/>
<dbReference type="EMBL" id="GBRH01263160">
    <property type="protein sequence ID" value="JAD34735.1"/>
    <property type="molecule type" value="Transcribed_RNA"/>
</dbReference>
<reference evidence="1" key="1">
    <citation type="submission" date="2014-09" db="EMBL/GenBank/DDBJ databases">
        <authorList>
            <person name="Magalhaes I.L.F."/>
            <person name="Oliveira U."/>
            <person name="Santos F.R."/>
            <person name="Vidigal T.H.D.A."/>
            <person name="Brescovit A.D."/>
            <person name="Santos A.J."/>
        </authorList>
    </citation>
    <scope>NUCLEOTIDE SEQUENCE</scope>
    <source>
        <tissue evidence="1">Shoot tissue taken approximately 20 cm above the soil surface</tissue>
    </source>
</reference>
<sequence length="28" mass="3157">MHRGNFQEPLISTAVKGSRVGWYSPPLK</sequence>
<name>A0A0A8ZDC6_ARUDO</name>